<gene>
    <name evidence="1" type="ORF">RHMOL_Rhmol01G0299400</name>
</gene>
<comment type="caution">
    <text evidence="1">The sequence shown here is derived from an EMBL/GenBank/DDBJ whole genome shotgun (WGS) entry which is preliminary data.</text>
</comment>
<proteinExistence type="predicted"/>
<evidence type="ECO:0000313" key="2">
    <source>
        <dbReference type="Proteomes" id="UP001062846"/>
    </source>
</evidence>
<evidence type="ECO:0000313" key="1">
    <source>
        <dbReference type="EMBL" id="KAI8573735.1"/>
    </source>
</evidence>
<sequence>MEKECHPLTIAATPMATTSSVATDPDSDLPVLAALQRRELIAAEAVDSDLDLAFHLQLQEAITASLSLHPSSSSPSPPTPPPPQNDDVLIFSSLQAQELENFERSHHDRLLTQAEIKAARDDLHRRIHDRKIAAEIDQMSDDEWDQYGDNFARPYGEGSSSCADATTFRVYCKGLVSEERVGLVGIGVAICDERDDLVFEMRKPAVGSGRSRQVAEIRALIEGLSAAVDLELKRVVFYCDYYPLYQFVLGRWPPKQSKIATLVSQVNLLQRKFVYSAPVLVARNDIKYAFKLARDAIVSQINRPLGSSSSKNMYETCVICLDQIDVGQIFSVDGCLHRYCFSCMKQHVEVKLLNGMLPKCPHEGCNSELKIETSRKFLTPKLIEIMNQRLEEASIPVTEKIYCPYPNCSALMSKSEVLEYSKRTVFGTARLGVRKCSKCENLFCINCKVPWHSNMSCLDYKRRNPYPPAADAKLKTLADMNLWRQCDLTYAGQAMTQAHLENALAGPAIAVPYAGAVAPLLRFPNVVEASLAMPRCGYEFCYTCGSEWKNKKATCSCPLFDVDEEDYEDDNFENEDDDYEDDDDDFVYYDGMRIYI</sequence>
<reference evidence="1" key="1">
    <citation type="submission" date="2022-02" db="EMBL/GenBank/DDBJ databases">
        <title>Plant Genome Project.</title>
        <authorList>
            <person name="Zhang R.-G."/>
        </authorList>
    </citation>
    <scope>NUCLEOTIDE SEQUENCE</scope>
    <source>
        <strain evidence="1">AT1</strain>
    </source>
</reference>
<protein>
    <submittedName>
        <fullName evidence="1">Uncharacterized protein</fullName>
    </submittedName>
</protein>
<dbReference type="EMBL" id="CM046388">
    <property type="protein sequence ID" value="KAI8573735.1"/>
    <property type="molecule type" value="Genomic_DNA"/>
</dbReference>
<accession>A0ACC0Q7I8</accession>
<name>A0ACC0Q7I8_RHOML</name>
<dbReference type="Proteomes" id="UP001062846">
    <property type="component" value="Chromosome 1"/>
</dbReference>
<organism evidence="1 2">
    <name type="scientific">Rhododendron molle</name>
    <name type="common">Chinese azalea</name>
    <name type="synonym">Azalea mollis</name>
    <dbReference type="NCBI Taxonomy" id="49168"/>
    <lineage>
        <taxon>Eukaryota</taxon>
        <taxon>Viridiplantae</taxon>
        <taxon>Streptophyta</taxon>
        <taxon>Embryophyta</taxon>
        <taxon>Tracheophyta</taxon>
        <taxon>Spermatophyta</taxon>
        <taxon>Magnoliopsida</taxon>
        <taxon>eudicotyledons</taxon>
        <taxon>Gunneridae</taxon>
        <taxon>Pentapetalae</taxon>
        <taxon>asterids</taxon>
        <taxon>Ericales</taxon>
        <taxon>Ericaceae</taxon>
        <taxon>Ericoideae</taxon>
        <taxon>Rhodoreae</taxon>
        <taxon>Rhododendron</taxon>
    </lineage>
</organism>
<keyword evidence="2" id="KW-1185">Reference proteome</keyword>